<sequence length="431" mass="49038">MASVMDPRMGKQNIITMRSLMLKDFLRDDLSSCSSSGFKSYPRTHCCPSTIRFLLERDLKANNSQNRSLCRSRSKAASQATISAFQRASEVVLNAVKLLPFHSVNSPSRSRKTLLQKSLSTKRLFKMGFWRKPWLTSSDEFTENKSQPLDCEPTIATVTTSSDSTNTNSWSDSDFSAEYSPTSSSENDVVGSKIVSPKTKIAASADDDEDSVEFEAAATTSTRVQNCKKQLLIEEEKEQFSPVSVLGFPYEDEEEVCSSHHQNITSTQVFRRVPRLKSRPFKCSQLKPMDLEKCMALAESAMVILEEKHDQFTNTQEKAEALLILAQSKTSTNNIVYQEENLLLDFFQEKIAVKHSELELLKVAEDWINGKNRELVVEWEVQEKRNAYIKDMEEGGRWRRFDEEKEELVLELENRVFLGLMNEVLGDILST</sequence>
<feature type="compositionally biased region" description="Low complexity" evidence="1">
    <location>
        <begin position="157"/>
        <end position="176"/>
    </location>
</feature>
<keyword evidence="3" id="KW-1185">Reference proteome</keyword>
<dbReference type="Proteomes" id="UP001370490">
    <property type="component" value="Unassembled WGS sequence"/>
</dbReference>
<accession>A0AAN8ZN19</accession>
<evidence type="ECO:0000313" key="3">
    <source>
        <dbReference type="Proteomes" id="UP001370490"/>
    </source>
</evidence>
<dbReference type="PANTHER" id="PTHR33623">
    <property type="entry name" value="OS04G0572500 PROTEIN"/>
    <property type="match status" value="1"/>
</dbReference>
<name>A0AAN8ZN19_9MAGN</name>
<protein>
    <recommendedName>
        <fullName evidence="4">DUF4378 domain-containing protein</fullName>
    </recommendedName>
</protein>
<dbReference type="PANTHER" id="PTHR33623:SF4">
    <property type="entry name" value="DUF4378 DOMAIN-CONTAINING PROTEIN"/>
    <property type="match status" value="1"/>
</dbReference>
<evidence type="ECO:0000256" key="1">
    <source>
        <dbReference type="SAM" id="MobiDB-lite"/>
    </source>
</evidence>
<gene>
    <name evidence="2" type="ORF">RJ641_001187</name>
</gene>
<comment type="caution">
    <text evidence="2">The sequence shown here is derived from an EMBL/GenBank/DDBJ whole genome shotgun (WGS) entry which is preliminary data.</text>
</comment>
<organism evidence="2 3">
    <name type="scientific">Dillenia turbinata</name>
    <dbReference type="NCBI Taxonomy" id="194707"/>
    <lineage>
        <taxon>Eukaryota</taxon>
        <taxon>Viridiplantae</taxon>
        <taxon>Streptophyta</taxon>
        <taxon>Embryophyta</taxon>
        <taxon>Tracheophyta</taxon>
        <taxon>Spermatophyta</taxon>
        <taxon>Magnoliopsida</taxon>
        <taxon>eudicotyledons</taxon>
        <taxon>Gunneridae</taxon>
        <taxon>Pentapetalae</taxon>
        <taxon>Dilleniales</taxon>
        <taxon>Dilleniaceae</taxon>
        <taxon>Dillenia</taxon>
    </lineage>
</organism>
<proteinExistence type="predicted"/>
<evidence type="ECO:0008006" key="4">
    <source>
        <dbReference type="Google" id="ProtNLM"/>
    </source>
</evidence>
<evidence type="ECO:0000313" key="2">
    <source>
        <dbReference type="EMBL" id="KAK6947714.1"/>
    </source>
</evidence>
<feature type="region of interest" description="Disordered" evidence="1">
    <location>
        <begin position="156"/>
        <end position="191"/>
    </location>
</feature>
<dbReference type="AlphaFoldDB" id="A0AAN8ZN19"/>
<dbReference type="EMBL" id="JBAMMX010000001">
    <property type="protein sequence ID" value="KAK6947714.1"/>
    <property type="molecule type" value="Genomic_DNA"/>
</dbReference>
<reference evidence="2 3" key="1">
    <citation type="submission" date="2023-12" db="EMBL/GenBank/DDBJ databases">
        <title>A high-quality genome assembly for Dillenia turbinata (Dilleniales).</title>
        <authorList>
            <person name="Chanderbali A."/>
        </authorList>
    </citation>
    <scope>NUCLEOTIDE SEQUENCE [LARGE SCALE GENOMIC DNA]</scope>
    <source>
        <strain evidence="2">LSX21</strain>
        <tissue evidence="2">Leaf</tissue>
    </source>
</reference>